<dbReference type="KEGG" id="dvn:HQ394_08005"/>
<sequence length="177" mass="18827">MTRRKDALAAAANAVKSAAAEIDGIRAEITALKAQRAEVEAAPLPDHEVSAGIDSLLDTLARSAPYHGPDAVMDAVAKGGTPMIELHGATTLGTVTALLVPLLRTHLRDALMAHLRQYYEAHPPGLPAAERQQRIAEIDQQLLEMETQEVELVRFAANAGIAIEYRPDTSPAAILGV</sequence>
<dbReference type="Proteomes" id="UP000516369">
    <property type="component" value="Chromosome"/>
</dbReference>
<gene>
    <name evidence="2" type="ORF">HQ394_08005</name>
</gene>
<proteinExistence type="predicted"/>
<accession>A0A7H1N0P1</accession>
<dbReference type="RefSeq" id="WP_190262781.1">
    <property type="nucleotide sequence ID" value="NZ_CP053923.1"/>
</dbReference>
<evidence type="ECO:0000313" key="2">
    <source>
        <dbReference type="EMBL" id="QNT69277.1"/>
    </source>
</evidence>
<organism evidence="2 3">
    <name type="scientific">Defluviicoccus vanus</name>
    <dbReference type="NCBI Taxonomy" id="111831"/>
    <lineage>
        <taxon>Bacteria</taxon>
        <taxon>Pseudomonadati</taxon>
        <taxon>Pseudomonadota</taxon>
        <taxon>Alphaproteobacteria</taxon>
        <taxon>Rhodospirillales</taxon>
        <taxon>Rhodospirillaceae</taxon>
        <taxon>Defluviicoccus</taxon>
    </lineage>
</organism>
<keyword evidence="1" id="KW-0175">Coiled coil</keyword>
<evidence type="ECO:0000256" key="1">
    <source>
        <dbReference type="SAM" id="Coils"/>
    </source>
</evidence>
<reference evidence="2 3" key="1">
    <citation type="submission" date="2020-05" db="EMBL/GenBank/DDBJ databases">
        <title>Complete closed genome sequence of Defluviicoccus vanus.</title>
        <authorList>
            <person name="Bessarab I."/>
            <person name="Arumugam K."/>
            <person name="Maszenan A.M."/>
            <person name="Seviour R.J."/>
            <person name="Williams R.B."/>
        </authorList>
    </citation>
    <scope>NUCLEOTIDE SEQUENCE [LARGE SCALE GENOMIC DNA]</scope>
    <source>
        <strain evidence="2 3">Ben 114</strain>
    </source>
</reference>
<evidence type="ECO:0000313" key="3">
    <source>
        <dbReference type="Proteomes" id="UP000516369"/>
    </source>
</evidence>
<feature type="coiled-coil region" evidence="1">
    <location>
        <begin position="8"/>
        <end position="42"/>
    </location>
</feature>
<protein>
    <submittedName>
        <fullName evidence="2">Uncharacterized protein</fullName>
    </submittedName>
</protein>
<name>A0A7H1N0P1_9PROT</name>
<dbReference type="AlphaFoldDB" id="A0A7H1N0P1"/>
<keyword evidence="3" id="KW-1185">Reference proteome</keyword>
<dbReference type="EMBL" id="CP053923">
    <property type="protein sequence ID" value="QNT69277.1"/>
    <property type="molecule type" value="Genomic_DNA"/>
</dbReference>